<evidence type="ECO:0000256" key="1">
    <source>
        <dbReference type="ARBA" id="ARBA00004191"/>
    </source>
</evidence>
<dbReference type="PRINTS" id="PR00737">
    <property type="entry name" value="GLHYDRLASE16"/>
</dbReference>
<dbReference type="CDD" id="cd02176">
    <property type="entry name" value="GH16_XET"/>
    <property type="match status" value="2"/>
</dbReference>
<proteinExistence type="predicted"/>
<evidence type="ECO:0000256" key="8">
    <source>
        <dbReference type="ARBA" id="ARBA00022729"/>
    </source>
</evidence>
<dbReference type="PROSITE" id="PS51762">
    <property type="entry name" value="GH16_2"/>
    <property type="match status" value="2"/>
</dbReference>
<evidence type="ECO:0000313" key="18">
    <source>
        <dbReference type="EMBL" id="KAA3471552.1"/>
    </source>
</evidence>
<keyword evidence="7" id="KW-0808">Transferase</keyword>
<dbReference type="InterPro" id="IPR010713">
    <property type="entry name" value="XET_C"/>
</dbReference>
<keyword evidence="8 16" id="KW-0732">Signal</keyword>
<dbReference type="EC" id="2.4.1.207" evidence="3"/>
<dbReference type="OrthoDB" id="1575971at2759"/>
<keyword evidence="4" id="KW-0134">Cell wall</keyword>
<evidence type="ECO:0000256" key="13">
    <source>
        <dbReference type="ARBA" id="ARBA00023316"/>
    </source>
</evidence>
<evidence type="ECO:0000259" key="17">
    <source>
        <dbReference type="PROSITE" id="PS51762"/>
    </source>
</evidence>
<dbReference type="PANTHER" id="PTHR31062">
    <property type="entry name" value="XYLOGLUCAN ENDOTRANSGLUCOSYLASE/HYDROLASE PROTEIN 8-RELATED"/>
    <property type="match status" value="1"/>
</dbReference>
<evidence type="ECO:0000256" key="4">
    <source>
        <dbReference type="ARBA" id="ARBA00022512"/>
    </source>
</evidence>
<dbReference type="InterPro" id="IPR044791">
    <property type="entry name" value="Beta-glucanase/XTH"/>
</dbReference>
<dbReference type="InterPro" id="IPR000757">
    <property type="entry name" value="Beta-glucanase-like"/>
</dbReference>
<gene>
    <name evidence="18" type="ORF">EPI10_017156</name>
</gene>
<dbReference type="GO" id="GO:0071555">
    <property type="term" value="P:cell wall organization"/>
    <property type="evidence" value="ECO:0007669"/>
    <property type="project" value="UniProtKB-KW"/>
</dbReference>
<evidence type="ECO:0000256" key="14">
    <source>
        <dbReference type="ARBA" id="ARBA00034022"/>
    </source>
</evidence>
<feature type="active site" description="Nucleophile" evidence="15">
    <location>
        <position position="360"/>
    </location>
</feature>
<dbReference type="EMBL" id="SMMG02000006">
    <property type="protein sequence ID" value="KAA3471552.1"/>
    <property type="molecule type" value="Genomic_DNA"/>
</dbReference>
<evidence type="ECO:0000256" key="7">
    <source>
        <dbReference type="ARBA" id="ARBA00022679"/>
    </source>
</evidence>
<evidence type="ECO:0000256" key="9">
    <source>
        <dbReference type="ARBA" id="ARBA00022801"/>
    </source>
</evidence>
<dbReference type="InterPro" id="IPR008264">
    <property type="entry name" value="Beta_glucanase"/>
</dbReference>
<dbReference type="Pfam" id="PF00722">
    <property type="entry name" value="Glyco_hydro_16"/>
    <property type="match status" value="2"/>
</dbReference>
<protein>
    <recommendedName>
        <fullName evidence="3">xyloglucan:xyloglucosyl transferase</fullName>
        <ecNumber evidence="3">2.4.1.207</ecNumber>
    </recommendedName>
</protein>
<dbReference type="InterPro" id="IPR013320">
    <property type="entry name" value="ConA-like_dom_sf"/>
</dbReference>
<dbReference type="AlphaFoldDB" id="A0A5B6VR55"/>
<keyword evidence="6" id="KW-0964">Secreted</keyword>
<evidence type="ECO:0000256" key="10">
    <source>
        <dbReference type="ARBA" id="ARBA00023157"/>
    </source>
</evidence>
<dbReference type="SUPFAM" id="SSF49899">
    <property type="entry name" value="Concanavalin A-like lectins/glucanases"/>
    <property type="match status" value="2"/>
</dbReference>
<dbReference type="GO" id="GO:0004553">
    <property type="term" value="F:hydrolase activity, hydrolyzing O-glycosyl compounds"/>
    <property type="evidence" value="ECO:0007669"/>
    <property type="project" value="InterPro"/>
</dbReference>
<evidence type="ECO:0000256" key="12">
    <source>
        <dbReference type="ARBA" id="ARBA00023295"/>
    </source>
</evidence>
<dbReference type="Proteomes" id="UP000325315">
    <property type="component" value="Unassembled WGS sequence"/>
</dbReference>
<keyword evidence="19" id="KW-1185">Reference proteome</keyword>
<evidence type="ECO:0000256" key="6">
    <source>
        <dbReference type="ARBA" id="ARBA00022525"/>
    </source>
</evidence>
<dbReference type="GO" id="GO:0016762">
    <property type="term" value="F:xyloglucan:xyloglucosyl transferase activity"/>
    <property type="evidence" value="ECO:0007669"/>
    <property type="project" value="UniProtKB-EC"/>
</dbReference>
<keyword evidence="5" id="KW-0052">Apoplast</keyword>
<feature type="domain" description="GH16" evidence="17">
    <location>
        <begin position="16"/>
        <end position="206"/>
    </location>
</feature>
<dbReference type="FunFam" id="2.60.120.200:FF:000025">
    <property type="entry name" value="Xyloglucan endotransglucosylase/hydrolase"/>
    <property type="match status" value="2"/>
</dbReference>
<dbReference type="Gene3D" id="2.60.120.200">
    <property type="match status" value="2"/>
</dbReference>
<keyword evidence="11" id="KW-0325">Glycoprotein</keyword>
<sequence length="544" mass="61721">MKRSLLVSVVISLVLVASAANFNQDIDVTWGDGRGKILENGNLLTLTLDKFSGSGFQTKNQYLFGKIDMNIKLVPGNSAGTVTTYYLRSEGSTWDEIDFEFLGNLSGDPYIVHTNVYTQGKGDKEQQFYLWFDPTKDFHTYSLLWNPQRIIFSVDGTPIREFKNLESKGVAFPKSQPMRVYSSLWNADDWATRGGLVKTDWSQAPFTASYRTFKADACVWSSGKSSCSSTSPSQNSWLSQELDITSQQRLKWVQKNYMIYNYCTDTKRFPMGLPKDFVMVASAANFNQDIDVTWGDGRGKILENGNLLTLTLDKFSGSGFQSKNQYLFGKIDMNIKLVPGNSAGTVTTYYLRSEGSTWDEIDFEFLGNLSGDPYIVHTNVYTQGKGDKEQQFYLWFDPTKDFHTYSLLWNPQRIIFSVDGTPIREFKNLESMGVAFPKSQPMRVYSSLWNADDWATRGGLVKTDWSKAPFTAAYRNYKADACVWSSGKSSCSSTSPSQNSWLSQELDITSQERLKWVQKNYMIYNYCTDTKRFPQGLPKECTAP</sequence>
<evidence type="ECO:0000256" key="16">
    <source>
        <dbReference type="SAM" id="SignalP"/>
    </source>
</evidence>
<name>A0A5B6VR55_9ROSI</name>
<dbReference type="Pfam" id="PF06955">
    <property type="entry name" value="XET_C"/>
    <property type="match status" value="2"/>
</dbReference>
<keyword evidence="10" id="KW-1015">Disulfide bond</keyword>
<dbReference type="GO" id="GO:0010411">
    <property type="term" value="P:xyloglucan metabolic process"/>
    <property type="evidence" value="ECO:0007669"/>
    <property type="project" value="InterPro"/>
</dbReference>
<evidence type="ECO:0000256" key="3">
    <source>
        <dbReference type="ARBA" id="ARBA00012152"/>
    </source>
</evidence>
<comment type="caution">
    <text evidence="18">The sequence shown here is derived from an EMBL/GenBank/DDBJ whole genome shotgun (WGS) entry which is preliminary data.</text>
</comment>
<feature type="active site" description="Proton donor" evidence="15">
    <location>
        <position position="364"/>
    </location>
</feature>
<feature type="signal peptide" evidence="16">
    <location>
        <begin position="1"/>
        <end position="19"/>
    </location>
</feature>
<dbReference type="InterPro" id="IPR008263">
    <property type="entry name" value="GH16_AS"/>
</dbReference>
<reference evidence="19" key="1">
    <citation type="journal article" date="2019" name="Plant Biotechnol. J.">
        <title>Genome sequencing of the Australian wild diploid species Gossypium australe highlights disease resistance and delayed gland morphogenesis.</title>
        <authorList>
            <person name="Cai Y."/>
            <person name="Cai X."/>
            <person name="Wang Q."/>
            <person name="Wang P."/>
            <person name="Zhang Y."/>
            <person name="Cai C."/>
            <person name="Xu Y."/>
            <person name="Wang K."/>
            <person name="Zhou Z."/>
            <person name="Wang C."/>
            <person name="Geng S."/>
            <person name="Li B."/>
            <person name="Dong Q."/>
            <person name="Hou Y."/>
            <person name="Wang H."/>
            <person name="Ai P."/>
            <person name="Liu Z."/>
            <person name="Yi F."/>
            <person name="Sun M."/>
            <person name="An G."/>
            <person name="Cheng J."/>
            <person name="Zhang Y."/>
            <person name="Shi Q."/>
            <person name="Xie Y."/>
            <person name="Shi X."/>
            <person name="Chang Y."/>
            <person name="Huang F."/>
            <person name="Chen Y."/>
            <person name="Hong S."/>
            <person name="Mi L."/>
            <person name="Sun Q."/>
            <person name="Zhang L."/>
            <person name="Zhou B."/>
            <person name="Peng R."/>
            <person name="Zhang X."/>
            <person name="Liu F."/>
        </authorList>
    </citation>
    <scope>NUCLEOTIDE SEQUENCE [LARGE SCALE GENOMIC DNA]</scope>
    <source>
        <strain evidence="19">cv. PA1801</strain>
    </source>
</reference>
<keyword evidence="12" id="KW-0326">Glycosidase</keyword>
<keyword evidence="13" id="KW-0961">Cell wall biogenesis/degradation</keyword>
<dbReference type="PROSITE" id="PS01034">
    <property type="entry name" value="GH16_1"/>
    <property type="match status" value="2"/>
</dbReference>
<dbReference type="GO" id="GO:0042546">
    <property type="term" value="P:cell wall biogenesis"/>
    <property type="evidence" value="ECO:0007669"/>
    <property type="project" value="InterPro"/>
</dbReference>
<accession>A0A5B6VR55</accession>
<dbReference type="InterPro" id="IPR016455">
    <property type="entry name" value="XTH"/>
</dbReference>
<evidence type="ECO:0000256" key="11">
    <source>
        <dbReference type="ARBA" id="ARBA00023180"/>
    </source>
</evidence>
<evidence type="ECO:0000256" key="2">
    <source>
        <dbReference type="ARBA" id="ARBA00004271"/>
    </source>
</evidence>
<evidence type="ECO:0000313" key="19">
    <source>
        <dbReference type="Proteomes" id="UP000325315"/>
    </source>
</evidence>
<evidence type="ECO:0000256" key="5">
    <source>
        <dbReference type="ARBA" id="ARBA00022523"/>
    </source>
</evidence>
<feature type="chain" id="PRO_5022926916" description="xyloglucan:xyloglucosyl transferase" evidence="16">
    <location>
        <begin position="20"/>
        <end position="544"/>
    </location>
</feature>
<feature type="domain" description="GH16" evidence="17">
    <location>
        <begin position="199"/>
        <end position="474"/>
    </location>
</feature>
<organism evidence="18 19">
    <name type="scientific">Gossypium australe</name>
    <dbReference type="NCBI Taxonomy" id="47621"/>
    <lineage>
        <taxon>Eukaryota</taxon>
        <taxon>Viridiplantae</taxon>
        <taxon>Streptophyta</taxon>
        <taxon>Embryophyta</taxon>
        <taxon>Tracheophyta</taxon>
        <taxon>Spermatophyta</taxon>
        <taxon>Magnoliopsida</taxon>
        <taxon>eudicotyledons</taxon>
        <taxon>Gunneridae</taxon>
        <taxon>Pentapetalae</taxon>
        <taxon>rosids</taxon>
        <taxon>malvids</taxon>
        <taxon>Malvales</taxon>
        <taxon>Malvaceae</taxon>
        <taxon>Malvoideae</taxon>
        <taxon>Gossypium</taxon>
    </lineage>
</organism>
<evidence type="ECO:0000256" key="15">
    <source>
        <dbReference type="PIRSR" id="PIRSR608264-1"/>
    </source>
</evidence>
<keyword evidence="9 18" id="KW-0378">Hydrolase</keyword>
<dbReference type="GO" id="GO:0048046">
    <property type="term" value="C:apoplast"/>
    <property type="evidence" value="ECO:0007669"/>
    <property type="project" value="UniProtKB-SubCell"/>
</dbReference>
<comment type="subcellular location">
    <subcellularLocation>
        <location evidence="1">Secreted</location>
        <location evidence="1">Cell wall</location>
    </subcellularLocation>
    <subcellularLocation>
        <location evidence="2">Secreted</location>
        <location evidence="2">Extracellular space</location>
        <location evidence="2">Apoplast</location>
    </subcellularLocation>
</comment>
<comment type="catalytic activity">
    <reaction evidence="14">
        <text>breaks a beta-(1-&gt;4) bond in the backbone of a xyloglucan and transfers the xyloglucanyl segment on to O-4 of the non-reducing terminal glucose residue of an acceptor, which can be a xyloglucan or an oligosaccharide of xyloglucan.</text>
        <dbReference type="EC" id="2.4.1.207"/>
    </reaction>
</comment>